<dbReference type="GO" id="GO:0015360">
    <property type="term" value="F:acetate:proton symporter activity"/>
    <property type="evidence" value="ECO:0007669"/>
    <property type="project" value="TreeGrafter"/>
</dbReference>
<dbReference type="EMBL" id="QWIN01001334">
    <property type="protein sequence ID" value="RMY42470.1"/>
    <property type="molecule type" value="Genomic_DNA"/>
</dbReference>
<protein>
    <submittedName>
        <fullName evidence="7">Uncharacterized protein</fullName>
    </submittedName>
</protein>
<dbReference type="GO" id="GO:0005886">
    <property type="term" value="C:plasma membrane"/>
    <property type="evidence" value="ECO:0007669"/>
    <property type="project" value="TreeGrafter"/>
</dbReference>
<feature type="transmembrane region" description="Helical" evidence="6">
    <location>
        <begin position="168"/>
        <end position="188"/>
    </location>
</feature>
<evidence type="ECO:0000256" key="4">
    <source>
        <dbReference type="ARBA" id="ARBA00022989"/>
    </source>
</evidence>
<dbReference type="OrthoDB" id="3648309at2759"/>
<evidence type="ECO:0000313" key="7">
    <source>
        <dbReference type="EMBL" id="RMY42470.1"/>
    </source>
</evidence>
<feature type="transmembrane region" description="Helical" evidence="6">
    <location>
        <begin position="113"/>
        <end position="132"/>
    </location>
</feature>
<feature type="transmembrane region" description="Helical" evidence="6">
    <location>
        <begin position="144"/>
        <end position="163"/>
    </location>
</feature>
<dbReference type="PANTHER" id="PTHR30178">
    <property type="entry name" value="INNER MEMBRANE PROTEIN YAAH"/>
    <property type="match status" value="1"/>
</dbReference>
<dbReference type="VEuPathDB" id="FungiDB:BTJ68_11652"/>
<evidence type="ECO:0000256" key="1">
    <source>
        <dbReference type="ARBA" id="ARBA00004141"/>
    </source>
</evidence>
<evidence type="ECO:0000256" key="2">
    <source>
        <dbReference type="ARBA" id="ARBA00005587"/>
    </source>
</evidence>
<dbReference type="AlphaFoldDB" id="A0A3M7BSG1"/>
<evidence type="ECO:0000256" key="5">
    <source>
        <dbReference type="ARBA" id="ARBA00023136"/>
    </source>
</evidence>
<comment type="similarity">
    <text evidence="2">Belongs to the acetate uptake transporter (AceTr) (TC 2.A.96) family.</text>
</comment>
<proteinExistence type="inferred from homology"/>
<feature type="transmembrane region" description="Helical" evidence="6">
    <location>
        <begin position="78"/>
        <end position="101"/>
    </location>
</feature>
<comment type="subcellular location">
    <subcellularLocation>
        <location evidence="1">Membrane</location>
        <topology evidence="1">Multi-pass membrane protein</topology>
    </subcellularLocation>
</comment>
<dbReference type="GO" id="GO:0071422">
    <property type="term" value="P:succinate transmembrane transport"/>
    <property type="evidence" value="ECO:0007669"/>
    <property type="project" value="TreeGrafter"/>
</dbReference>
<keyword evidence="4 6" id="KW-1133">Transmembrane helix</keyword>
<dbReference type="Pfam" id="PF01184">
    <property type="entry name" value="Gpr1_Fun34_YaaH"/>
    <property type="match status" value="1"/>
</dbReference>
<dbReference type="InterPro" id="IPR047623">
    <property type="entry name" value="SatP"/>
</dbReference>
<keyword evidence="3 6" id="KW-0812">Transmembrane</keyword>
<name>A0A3M7BSG1_HORWE</name>
<accession>A0A3M7BSG1</accession>
<evidence type="ECO:0000313" key="8">
    <source>
        <dbReference type="Proteomes" id="UP000270230"/>
    </source>
</evidence>
<dbReference type="PANTHER" id="PTHR30178:SF3">
    <property type="entry name" value="SUCCINATE-ACETATE_PROTON SYMPORTER SATP"/>
    <property type="match status" value="1"/>
</dbReference>
<evidence type="ECO:0000256" key="3">
    <source>
        <dbReference type="ARBA" id="ARBA00022692"/>
    </source>
</evidence>
<evidence type="ECO:0000256" key="6">
    <source>
        <dbReference type="SAM" id="Phobius"/>
    </source>
</evidence>
<gene>
    <name evidence="7" type="ORF">D0865_11946</name>
</gene>
<sequence length="282" mass="30844">MAIHQEDSRRLVDTLHQTPNVSIFLKPIAPPAALGLAGFAGSTFITLRLFASLDLVLTLSSQASWIAGWWGNSESPTIFFPFVAFWGGLSQFIAGLMGFAARDILVTIINTMWGAFWMSIGVVYLLVAIGSLPAHSIYEQFPELASWFVVLAFFTWSCAFAAVARDVILATLLFFLAIGSTIACSLFNPESARGNIKAAAYFWIFSAILAWWRSTVYLIEEAYGADSKVTKFFPIFRTPWEKKASWVISGIGEPGVKRGVPKMVSEKGLLAGAEQKEGNGHA</sequence>
<feature type="transmembrane region" description="Helical" evidence="6">
    <location>
        <begin position="32"/>
        <end position="51"/>
    </location>
</feature>
<reference evidence="7 8" key="1">
    <citation type="journal article" date="2018" name="BMC Genomics">
        <title>Genomic evidence for intraspecific hybridization in a clonal and extremely halotolerant yeast.</title>
        <authorList>
            <person name="Gostincar C."/>
            <person name="Stajich J.E."/>
            <person name="Zupancic J."/>
            <person name="Zalar P."/>
            <person name="Gunde-Cimerman N."/>
        </authorList>
    </citation>
    <scope>NUCLEOTIDE SEQUENCE [LARGE SCALE GENOMIC DNA]</scope>
    <source>
        <strain evidence="7 8">EXF-151</strain>
    </source>
</reference>
<keyword evidence="5 6" id="KW-0472">Membrane</keyword>
<dbReference type="InterPro" id="IPR000791">
    <property type="entry name" value="Gpr1/Fun34/SatP-like"/>
</dbReference>
<organism evidence="7 8">
    <name type="scientific">Hortaea werneckii</name>
    <name type="common">Black yeast</name>
    <name type="synonym">Cladosporium werneckii</name>
    <dbReference type="NCBI Taxonomy" id="91943"/>
    <lineage>
        <taxon>Eukaryota</taxon>
        <taxon>Fungi</taxon>
        <taxon>Dikarya</taxon>
        <taxon>Ascomycota</taxon>
        <taxon>Pezizomycotina</taxon>
        <taxon>Dothideomycetes</taxon>
        <taxon>Dothideomycetidae</taxon>
        <taxon>Mycosphaerellales</taxon>
        <taxon>Teratosphaeriaceae</taxon>
        <taxon>Hortaea</taxon>
    </lineage>
</organism>
<comment type="caution">
    <text evidence="7">The sequence shown here is derived from an EMBL/GenBank/DDBJ whole genome shotgun (WGS) entry which is preliminary data.</text>
</comment>
<feature type="transmembrane region" description="Helical" evidence="6">
    <location>
        <begin position="200"/>
        <end position="219"/>
    </location>
</feature>
<dbReference type="Proteomes" id="UP000270230">
    <property type="component" value="Unassembled WGS sequence"/>
</dbReference>